<protein>
    <submittedName>
        <fullName evidence="2">Uncharacterized protein DUF3575</fullName>
    </submittedName>
</protein>
<proteinExistence type="predicted"/>
<dbReference type="OrthoDB" id="1118958at2"/>
<keyword evidence="3" id="KW-1185">Reference proteome</keyword>
<dbReference type="RefSeq" id="WP_111294508.1">
    <property type="nucleotide sequence ID" value="NZ_QKZV01000003.1"/>
</dbReference>
<evidence type="ECO:0000256" key="1">
    <source>
        <dbReference type="SAM" id="SignalP"/>
    </source>
</evidence>
<dbReference type="Pfam" id="PF12099">
    <property type="entry name" value="DUF3575"/>
    <property type="match status" value="1"/>
</dbReference>
<dbReference type="AlphaFoldDB" id="A0A2W7RZ03"/>
<evidence type="ECO:0000313" key="2">
    <source>
        <dbReference type="EMBL" id="PZX63690.1"/>
    </source>
</evidence>
<dbReference type="EMBL" id="QKZV01000003">
    <property type="protein sequence ID" value="PZX63690.1"/>
    <property type="molecule type" value="Genomic_DNA"/>
</dbReference>
<dbReference type="InterPro" id="IPR021958">
    <property type="entry name" value="DUF3575"/>
</dbReference>
<feature type="chain" id="PRO_5016035922" evidence="1">
    <location>
        <begin position="23"/>
        <end position="264"/>
    </location>
</feature>
<sequence length="264" mass="29011">MKKTCKILLCFLMAAATQYLHAQPVHEIKHSDTTKPIFVKPTLHNALKINLSSLAFQNYSISYERLIKNKVSIAVGYRYMPFTTLPFGNTISQIANNNNVNFNETNLGNYAFTGELRVYANKNMHGFYLAPYGRYANFNFAVPIQYNSTQGGNTTVQNAVFKGNVTSISGGLLLGLQQHISRHFVLDIWLIGANFGNGNGILNAGFTTPLTMQEQSSLQDNLNNLNGGPFTLKGTVTSSTSANLNLTGPWIGIRALGINIGFTF</sequence>
<evidence type="ECO:0000313" key="3">
    <source>
        <dbReference type="Proteomes" id="UP000249720"/>
    </source>
</evidence>
<organism evidence="2 3">
    <name type="scientific">Hydrotalea sandarakina</name>
    <dbReference type="NCBI Taxonomy" id="1004304"/>
    <lineage>
        <taxon>Bacteria</taxon>
        <taxon>Pseudomonadati</taxon>
        <taxon>Bacteroidota</taxon>
        <taxon>Chitinophagia</taxon>
        <taxon>Chitinophagales</taxon>
        <taxon>Chitinophagaceae</taxon>
        <taxon>Hydrotalea</taxon>
    </lineage>
</organism>
<gene>
    <name evidence="2" type="ORF">LX80_01341</name>
</gene>
<keyword evidence="1" id="KW-0732">Signal</keyword>
<comment type="caution">
    <text evidence="2">The sequence shown here is derived from an EMBL/GenBank/DDBJ whole genome shotgun (WGS) entry which is preliminary data.</text>
</comment>
<reference evidence="2 3" key="1">
    <citation type="submission" date="2018-06" db="EMBL/GenBank/DDBJ databases">
        <title>Genomic Encyclopedia of Archaeal and Bacterial Type Strains, Phase II (KMG-II): from individual species to whole genera.</title>
        <authorList>
            <person name="Goeker M."/>
        </authorList>
    </citation>
    <scope>NUCLEOTIDE SEQUENCE [LARGE SCALE GENOMIC DNA]</scope>
    <source>
        <strain evidence="2 3">DSM 23241</strain>
    </source>
</reference>
<accession>A0A2W7RZ03</accession>
<feature type="signal peptide" evidence="1">
    <location>
        <begin position="1"/>
        <end position="22"/>
    </location>
</feature>
<name>A0A2W7RZ03_9BACT</name>
<dbReference type="Proteomes" id="UP000249720">
    <property type="component" value="Unassembled WGS sequence"/>
</dbReference>